<feature type="region of interest" description="Disordered" evidence="1">
    <location>
        <begin position="1"/>
        <end position="45"/>
    </location>
</feature>
<dbReference type="AlphaFoldDB" id="A0A6L2JF12"/>
<sequence>MCEPSASSCMRRKRSSQRNRPGSQMQPESNARNVTRRVGSVNGKKAEGTVVGMIPPMVWHKYDYKIREYEKRLEKQSNGFYTMIDARAVQKIKNKLNVNSPRLKIKEKKAE</sequence>
<name>A0A6L2JF12_TANCI</name>
<accession>A0A6L2JF12</accession>
<evidence type="ECO:0000313" key="2">
    <source>
        <dbReference type="EMBL" id="GEU35581.1"/>
    </source>
</evidence>
<proteinExistence type="predicted"/>
<dbReference type="EMBL" id="BKCJ010000707">
    <property type="protein sequence ID" value="GEU35581.1"/>
    <property type="molecule type" value="Genomic_DNA"/>
</dbReference>
<gene>
    <name evidence="2" type="ORF">Tci_007559</name>
</gene>
<protein>
    <submittedName>
        <fullName evidence="2">Reticulon-like protein B13</fullName>
    </submittedName>
</protein>
<evidence type="ECO:0000256" key="1">
    <source>
        <dbReference type="SAM" id="MobiDB-lite"/>
    </source>
</evidence>
<reference evidence="2" key="1">
    <citation type="journal article" date="2019" name="Sci. Rep.">
        <title>Draft genome of Tanacetum cinerariifolium, the natural source of mosquito coil.</title>
        <authorList>
            <person name="Yamashiro T."/>
            <person name="Shiraishi A."/>
            <person name="Satake H."/>
            <person name="Nakayama K."/>
        </authorList>
    </citation>
    <scope>NUCLEOTIDE SEQUENCE</scope>
</reference>
<organism evidence="2">
    <name type="scientific">Tanacetum cinerariifolium</name>
    <name type="common">Dalmatian daisy</name>
    <name type="synonym">Chrysanthemum cinerariifolium</name>
    <dbReference type="NCBI Taxonomy" id="118510"/>
    <lineage>
        <taxon>Eukaryota</taxon>
        <taxon>Viridiplantae</taxon>
        <taxon>Streptophyta</taxon>
        <taxon>Embryophyta</taxon>
        <taxon>Tracheophyta</taxon>
        <taxon>Spermatophyta</taxon>
        <taxon>Magnoliopsida</taxon>
        <taxon>eudicotyledons</taxon>
        <taxon>Gunneridae</taxon>
        <taxon>Pentapetalae</taxon>
        <taxon>asterids</taxon>
        <taxon>campanulids</taxon>
        <taxon>Asterales</taxon>
        <taxon>Asteraceae</taxon>
        <taxon>Asteroideae</taxon>
        <taxon>Anthemideae</taxon>
        <taxon>Anthemidinae</taxon>
        <taxon>Tanacetum</taxon>
    </lineage>
</organism>
<comment type="caution">
    <text evidence="2">The sequence shown here is derived from an EMBL/GenBank/DDBJ whole genome shotgun (WGS) entry which is preliminary data.</text>
</comment>
<feature type="compositionally biased region" description="Polar residues" evidence="1">
    <location>
        <begin position="18"/>
        <end position="33"/>
    </location>
</feature>